<dbReference type="Gene3D" id="3.40.50.150">
    <property type="entry name" value="Vaccinia Virus protein VP39"/>
    <property type="match status" value="1"/>
</dbReference>
<keyword evidence="3" id="KW-0949">S-adenosyl-L-methionine</keyword>
<evidence type="ECO:0000256" key="1">
    <source>
        <dbReference type="ARBA" id="ARBA00022603"/>
    </source>
</evidence>
<sequence>MDDPDCDAEALRRTYGAFVVVNRLVAGWRAVYVRRLRPLLSSSRTTTLLDIGSGGGDVPRALAGWAARDGLRLDITAIDPDPRAIEFATALPPVPGVRFRALRSGDLVAEGARFDVVTSNHLLHHLDPDALAGLLADSAALALRLVVHDDIARSRLAYAGYWALTLPLTRVGRPHAPFVRDDGLVSIRRSFTPTELAAVLPTGWRVETAPFRVLAVREVGTGTRTGGGDRA</sequence>
<dbReference type="SUPFAM" id="SSF53335">
    <property type="entry name" value="S-adenosyl-L-methionine-dependent methyltransferases"/>
    <property type="match status" value="1"/>
</dbReference>
<evidence type="ECO:0000313" key="5">
    <source>
        <dbReference type="EMBL" id="PWD52302.1"/>
    </source>
</evidence>
<dbReference type="CDD" id="cd02440">
    <property type="entry name" value="AdoMet_MTases"/>
    <property type="match status" value="1"/>
</dbReference>
<dbReference type="GO" id="GO:0032259">
    <property type="term" value="P:methylation"/>
    <property type="evidence" value="ECO:0007669"/>
    <property type="project" value="UniProtKB-KW"/>
</dbReference>
<dbReference type="Pfam" id="PF13649">
    <property type="entry name" value="Methyltransf_25"/>
    <property type="match status" value="1"/>
</dbReference>
<dbReference type="InterPro" id="IPR041698">
    <property type="entry name" value="Methyltransf_25"/>
</dbReference>
<dbReference type="EMBL" id="PYHR01000002">
    <property type="protein sequence ID" value="PWD52302.1"/>
    <property type="molecule type" value="Genomic_DNA"/>
</dbReference>
<dbReference type="InterPro" id="IPR029063">
    <property type="entry name" value="SAM-dependent_MTases_sf"/>
</dbReference>
<protein>
    <submittedName>
        <fullName evidence="5">Methyltransferase</fullName>
    </submittedName>
</protein>
<organism evidence="5 6">
    <name type="scientific">Serinibacter arcticus</name>
    <dbReference type="NCBI Taxonomy" id="1655435"/>
    <lineage>
        <taxon>Bacteria</taxon>
        <taxon>Bacillati</taxon>
        <taxon>Actinomycetota</taxon>
        <taxon>Actinomycetes</taxon>
        <taxon>Micrococcales</taxon>
        <taxon>Beutenbergiaceae</taxon>
        <taxon>Serinibacter</taxon>
    </lineage>
</organism>
<dbReference type="AlphaFoldDB" id="A0A2U1ZZG2"/>
<evidence type="ECO:0000259" key="4">
    <source>
        <dbReference type="Pfam" id="PF13649"/>
    </source>
</evidence>
<evidence type="ECO:0000256" key="2">
    <source>
        <dbReference type="ARBA" id="ARBA00022679"/>
    </source>
</evidence>
<accession>A0A2U1ZZG2</accession>
<evidence type="ECO:0000313" key="6">
    <source>
        <dbReference type="Proteomes" id="UP000245166"/>
    </source>
</evidence>
<dbReference type="Proteomes" id="UP000245166">
    <property type="component" value="Unassembled WGS sequence"/>
</dbReference>
<dbReference type="GO" id="GO:0008168">
    <property type="term" value="F:methyltransferase activity"/>
    <property type="evidence" value="ECO:0007669"/>
    <property type="project" value="UniProtKB-KW"/>
</dbReference>
<dbReference type="NCBIfam" id="NF004851">
    <property type="entry name" value="PRK06202.1"/>
    <property type="match status" value="1"/>
</dbReference>
<comment type="caution">
    <text evidence="5">The sequence shown here is derived from an EMBL/GenBank/DDBJ whole genome shotgun (WGS) entry which is preliminary data.</text>
</comment>
<gene>
    <name evidence="5" type="ORF">C8046_02540</name>
</gene>
<proteinExistence type="predicted"/>
<reference evidence="5 6" key="1">
    <citation type="submission" date="2018-03" db="EMBL/GenBank/DDBJ databases">
        <title>Genome assembly of novel Miniimonas species PCH200.</title>
        <authorList>
            <person name="Thakur V."/>
            <person name="Kumar V."/>
            <person name="Singh D."/>
        </authorList>
    </citation>
    <scope>NUCLEOTIDE SEQUENCE [LARGE SCALE GENOMIC DNA]</scope>
    <source>
        <strain evidence="5 6">PCH200</strain>
    </source>
</reference>
<keyword evidence="1 5" id="KW-0489">Methyltransferase</keyword>
<feature type="domain" description="Methyltransferase" evidence="4">
    <location>
        <begin position="49"/>
        <end position="137"/>
    </location>
</feature>
<evidence type="ECO:0000256" key="3">
    <source>
        <dbReference type="ARBA" id="ARBA00022691"/>
    </source>
</evidence>
<keyword evidence="6" id="KW-1185">Reference proteome</keyword>
<dbReference type="OrthoDB" id="9800454at2"/>
<name>A0A2U1ZZG2_9MICO</name>
<keyword evidence="2" id="KW-0808">Transferase</keyword>
<dbReference type="PANTHER" id="PTHR43464:SF19">
    <property type="entry name" value="UBIQUINONE BIOSYNTHESIS O-METHYLTRANSFERASE, MITOCHONDRIAL"/>
    <property type="match status" value="1"/>
</dbReference>
<dbReference type="PANTHER" id="PTHR43464">
    <property type="entry name" value="METHYLTRANSFERASE"/>
    <property type="match status" value="1"/>
</dbReference>